<dbReference type="EC" id="2.4.1.-" evidence="5"/>
<evidence type="ECO:0000256" key="3">
    <source>
        <dbReference type="ARBA" id="ARBA00022679"/>
    </source>
</evidence>
<dbReference type="InterPro" id="IPR035595">
    <property type="entry name" value="UDP_glycos_trans_CS"/>
</dbReference>
<keyword evidence="7" id="KW-1185">Reference proteome</keyword>
<dbReference type="EMBL" id="VOIH02000012">
    <property type="protein sequence ID" value="KAF3431550.1"/>
    <property type="molecule type" value="Genomic_DNA"/>
</dbReference>
<evidence type="ECO:0000256" key="4">
    <source>
        <dbReference type="RuleBase" id="RU003718"/>
    </source>
</evidence>
<accession>A0A8K0DPJ2</accession>
<comment type="caution">
    <text evidence="6">The sequence shown here is derived from an EMBL/GenBank/DDBJ whole genome shotgun (WGS) entry which is preliminary data.</text>
</comment>
<dbReference type="AlphaFoldDB" id="A0A8K0DPJ2"/>
<protein>
    <recommendedName>
        <fullName evidence="5">Glycosyltransferase</fullName>
        <ecNumber evidence="5">2.4.1.-</ecNumber>
    </recommendedName>
</protein>
<organism evidence="6 7">
    <name type="scientific">Rhamnella rubrinervis</name>
    <dbReference type="NCBI Taxonomy" id="2594499"/>
    <lineage>
        <taxon>Eukaryota</taxon>
        <taxon>Viridiplantae</taxon>
        <taxon>Streptophyta</taxon>
        <taxon>Embryophyta</taxon>
        <taxon>Tracheophyta</taxon>
        <taxon>Spermatophyta</taxon>
        <taxon>Magnoliopsida</taxon>
        <taxon>eudicotyledons</taxon>
        <taxon>Gunneridae</taxon>
        <taxon>Pentapetalae</taxon>
        <taxon>rosids</taxon>
        <taxon>fabids</taxon>
        <taxon>Rosales</taxon>
        <taxon>Rhamnaceae</taxon>
        <taxon>rhamnoid group</taxon>
        <taxon>Rhamneae</taxon>
        <taxon>Rhamnella</taxon>
    </lineage>
</organism>
<dbReference type="Pfam" id="PF00201">
    <property type="entry name" value="UDPGT"/>
    <property type="match status" value="1"/>
</dbReference>
<evidence type="ECO:0000256" key="5">
    <source>
        <dbReference type="RuleBase" id="RU362057"/>
    </source>
</evidence>
<comment type="similarity">
    <text evidence="1 4">Belongs to the UDP-glycosyltransferase family.</text>
</comment>
<dbReference type="OrthoDB" id="5835829at2759"/>
<keyword evidence="3 4" id="KW-0808">Transferase</keyword>
<proteinExistence type="inferred from homology"/>
<evidence type="ECO:0000313" key="7">
    <source>
        <dbReference type="Proteomes" id="UP000796880"/>
    </source>
</evidence>
<dbReference type="PANTHER" id="PTHR48048">
    <property type="entry name" value="GLYCOSYLTRANSFERASE"/>
    <property type="match status" value="1"/>
</dbReference>
<dbReference type="FunFam" id="3.40.50.2000:FF:000056">
    <property type="entry name" value="Glycosyltransferase"/>
    <property type="match status" value="1"/>
</dbReference>
<dbReference type="PROSITE" id="PS00375">
    <property type="entry name" value="UDPGT"/>
    <property type="match status" value="1"/>
</dbReference>
<dbReference type="InterPro" id="IPR002213">
    <property type="entry name" value="UDP_glucos_trans"/>
</dbReference>
<evidence type="ECO:0000256" key="2">
    <source>
        <dbReference type="ARBA" id="ARBA00022676"/>
    </source>
</evidence>
<dbReference type="GO" id="GO:0035251">
    <property type="term" value="F:UDP-glucosyltransferase activity"/>
    <property type="evidence" value="ECO:0007669"/>
    <property type="project" value="InterPro"/>
</dbReference>
<gene>
    <name evidence="6" type="ORF">FNV43_RR26281</name>
</gene>
<dbReference type="Gene3D" id="3.40.50.2000">
    <property type="entry name" value="Glycogen Phosphorylase B"/>
    <property type="match status" value="2"/>
</dbReference>
<dbReference type="InterPro" id="IPR050481">
    <property type="entry name" value="UDP-glycosyltransf_plant"/>
</dbReference>
<name>A0A8K0DPJ2_9ROSA</name>
<evidence type="ECO:0000313" key="6">
    <source>
        <dbReference type="EMBL" id="KAF3431550.1"/>
    </source>
</evidence>
<dbReference type="Proteomes" id="UP000796880">
    <property type="component" value="Unassembled WGS sequence"/>
</dbReference>
<keyword evidence="2 4" id="KW-0328">Glycosyltransferase</keyword>
<sequence length="479" mass="53355">MADSGKLLVRPETHVALFPSAGMGHLIPFLRLAALLVRHCRVTLITTHPTVSLAESNLISRFFSAFPQVSQVSFDLLPLDPSTVNSTDPFWIQFEAIRRSAVHLLSPLLSSLSSPPLSVLVYYVFLISSVIPVVESLRLPNYILFVSTARMFSFFAYLPTISTASSAGFVSAFGDALEIPGISPVPRSSIPPLLLVPDSLFAHMFFTDSAMLNKVDGVLINTFKELEPEALNALNNRKQSEQGFPPVFAVGPFERLEFEEVDQCHAVSKWLDKQPEESVVYVSFGSRTAQSRDQLRELGEGLVKCGYRFLWVVKDKIVDKDEEEGVEMVVGEELMEKMKEKGLVVKHWVDQEKILSHKAVGGFVSHSGANSVMEAVIYGVRILAWPNNGDQRINADVVEESGAGIWVRSWGWGGDGDHYEVVKRDEIAEKVRELMESQSLKVKIGRVQEEAKKAAQVGGVRDRAFMELIEMWKMKNLCI</sequence>
<reference evidence="6" key="1">
    <citation type="submission" date="2020-03" db="EMBL/GenBank/DDBJ databases">
        <title>A high-quality chromosome-level genome assembly of a woody plant with both climbing and erect habits, Rhamnella rubrinervis.</title>
        <authorList>
            <person name="Lu Z."/>
            <person name="Yang Y."/>
            <person name="Zhu X."/>
            <person name="Sun Y."/>
        </authorList>
    </citation>
    <scope>NUCLEOTIDE SEQUENCE</scope>
    <source>
        <strain evidence="6">BYM</strain>
        <tissue evidence="6">Leaf</tissue>
    </source>
</reference>
<dbReference type="PANTHER" id="PTHR48048:SF76">
    <property type="entry name" value="UDP-GLYCOSYLTRANSFERASE 708D1-LIKE"/>
    <property type="match status" value="1"/>
</dbReference>
<dbReference type="CDD" id="cd03784">
    <property type="entry name" value="GT1_Gtf-like"/>
    <property type="match status" value="1"/>
</dbReference>
<evidence type="ECO:0000256" key="1">
    <source>
        <dbReference type="ARBA" id="ARBA00009995"/>
    </source>
</evidence>
<dbReference type="SUPFAM" id="SSF53756">
    <property type="entry name" value="UDP-Glycosyltransferase/glycogen phosphorylase"/>
    <property type="match status" value="1"/>
</dbReference>